<protein>
    <recommendedName>
        <fullName evidence="3">DNA sulfur modification protein DndD</fullName>
    </recommendedName>
</protein>
<sequence>MAKKLEDKLKKFLHKTNLVDRVVVDINGNGDDVDINLYDADSRKIDKGNLSMGERQMFASALLGALVDETEIEFPVFIDSPMQKFDTSHTRNILTQFYPNVSKQVILFPLLMKELTEDEYRLIQPIVSKAYLIDNQKNGSRFLPIQPDQIFMEYKNRNYAN</sequence>
<evidence type="ECO:0000313" key="1">
    <source>
        <dbReference type="EMBL" id="UWN64432.1"/>
    </source>
</evidence>
<accession>A0ABY5V6V0</accession>
<evidence type="ECO:0008006" key="3">
    <source>
        <dbReference type="Google" id="ProtNLM"/>
    </source>
</evidence>
<keyword evidence="2" id="KW-1185">Reference proteome</keyword>
<dbReference type="RefSeq" id="WP_227901109.1">
    <property type="nucleotide sequence ID" value="NZ_CP102252.1"/>
</dbReference>
<dbReference type="Proteomes" id="UP001058267">
    <property type="component" value="Chromosome"/>
</dbReference>
<gene>
    <name evidence="1" type="ORF">NQ519_11795</name>
</gene>
<evidence type="ECO:0000313" key="2">
    <source>
        <dbReference type="Proteomes" id="UP001058267"/>
    </source>
</evidence>
<organism evidence="1 2">
    <name type="scientific">Alistipes senegalensis JC50</name>
    <dbReference type="NCBI Taxonomy" id="1033732"/>
    <lineage>
        <taxon>Bacteria</taxon>
        <taxon>Pseudomonadati</taxon>
        <taxon>Bacteroidota</taxon>
        <taxon>Bacteroidia</taxon>
        <taxon>Bacteroidales</taxon>
        <taxon>Rikenellaceae</taxon>
        <taxon>Alistipes</taxon>
    </lineage>
</organism>
<reference evidence="1" key="1">
    <citation type="journal article" date="2022" name="Cell">
        <title>Design, construction, and in vivo augmentation of a complex gut microbiome.</title>
        <authorList>
            <person name="Cheng A.G."/>
            <person name="Ho P.Y."/>
            <person name="Aranda-Diaz A."/>
            <person name="Jain S."/>
            <person name="Yu F.B."/>
            <person name="Meng X."/>
            <person name="Wang M."/>
            <person name="Iakiviak M."/>
            <person name="Nagashima K."/>
            <person name="Zhao A."/>
            <person name="Murugkar P."/>
            <person name="Patil A."/>
            <person name="Atabakhsh K."/>
            <person name="Weakley A."/>
            <person name="Yan J."/>
            <person name="Brumbaugh A.R."/>
            <person name="Higginbottom S."/>
            <person name="Dimas A."/>
            <person name="Shiver A.L."/>
            <person name="Deutschbauer A."/>
            <person name="Neff N."/>
            <person name="Sonnenburg J.L."/>
            <person name="Huang K.C."/>
            <person name="Fischbach M.A."/>
        </authorList>
    </citation>
    <scope>NUCLEOTIDE SEQUENCE</scope>
    <source>
        <strain evidence="1">JC50</strain>
    </source>
</reference>
<proteinExistence type="predicted"/>
<dbReference type="EMBL" id="CP102252">
    <property type="protein sequence ID" value="UWN64432.1"/>
    <property type="molecule type" value="Genomic_DNA"/>
</dbReference>
<name>A0ABY5V6V0_9BACT</name>